<feature type="region of interest" description="Disordered" evidence="2">
    <location>
        <begin position="1"/>
        <end position="42"/>
    </location>
</feature>
<dbReference type="Proteomes" id="UP000198341">
    <property type="component" value="Chromosome 3"/>
</dbReference>
<keyword evidence="1" id="KW-0175">Coiled coil</keyword>
<accession>K8ECD5</accession>
<organism evidence="4 5">
    <name type="scientific">Bathycoccus prasinos</name>
    <dbReference type="NCBI Taxonomy" id="41875"/>
    <lineage>
        <taxon>Eukaryota</taxon>
        <taxon>Viridiplantae</taxon>
        <taxon>Chlorophyta</taxon>
        <taxon>Mamiellophyceae</taxon>
        <taxon>Mamiellales</taxon>
        <taxon>Bathycoccaceae</taxon>
        <taxon>Bathycoccus</taxon>
    </lineage>
</organism>
<dbReference type="RefSeq" id="XP_007514230.1">
    <property type="nucleotide sequence ID" value="XM_007514168.1"/>
</dbReference>
<dbReference type="EMBL" id="FO082276">
    <property type="protein sequence ID" value="CCO15667.1"/>
    <property type="molecule type" value="Genomic_DNA"/>
</dbReference>
<evidence type="ECO:0000256" key="1">
    <source>
        <dbReference type="SAM" id="Coils"/>
    </source>
</evidence>
<gene>
    <name evidence="4" type="ORF">Bathy03g05570</name>
</gene>
<feature type="compositionally biased region" description="Polar residues" evidence="2">
    <location>
        <begin position="227"/>
        <end position="239"/>
    </location>
</feature>
<feature type="region of interest" description="Disordered" evidence="2">
    <location>
        <begin position="443"/>
        <end position="543"/>
    </location>
</feature>
<proteinExistence type="predicted"/>
<dbReference type="Gene3D" id="2.30.29.30">
    <property type="entry name" value="Pleckstrin-homology domain (PH domain)/Phosphotyrosine-binding domain (PTB)"/>
    <property type="match status" value="1"/>
</dbReference>
<feature type="coiled-coil region" evidence="1">
    <location>
        <begin position="303"/>
        <end position="382"/>
    </location>
</feature>
<reference evidence="4 5" key="1">
    <citation type="submission" date="2011-10" db="EMBL/GenBank/DDBJ databases">
        <authorList>
            <person name="Genoscope - CEA"/>
        </authorList>
    </citation>
    <scope>NUCLEOTIDE SEQUENCE [LARGE SCALE GENOMIC DNA]</scope>
    <source>
        <strain evidence="4 5">RCC 1105</strain>
    </source>
</reference>
<sequence>MLKAQNKENEQQQQQQITKKMNASEVKEYREDEDEERSNNPLCENRELSGWFFKKGELLNRWNERYVSVDEKIRTLSFYSSSSSLSSSKPTSIVSFDALEKFSSRKGGEKGEEDAIIIRVQLQNGKDLFLKRNNNPQQQQKKKKKSYLFKERGEEEWCAKMNALLNLLPTPECRQKRGGGISNTTLSALKNSSSGKGGIGKIVLGNANVVARDNQHHHEDDDDRNIHMNTNRGINTPPSATRRHIEYCDDEEADFEASSTVSSSYYGTSATKNGAGDSQTTNDRVLDTFKAMELALRAKDELLSAQTQLSDRLETQLKEKELEIQRLTKKLNGTKDLEEAFDEANMRAMEMEDQAAMLSVSIDSLTRELDDVRAQKAVVQNALLRESAFMQEREYEMNKKLSDVTLKLQKVENEKKHQKDVYETTERELTLSRDRLLAEIARERRNRGMFSPEQEQHQQHQRRRAMKQQPRGGALANGSISNNVEDQNSINNNISDQSNATKDESPIRQISFASHTPLNQSIASRDDEDEDEGERANNAFYRRADKNLSKLLTPEEHSCRVQ</sequence>
<dbReference type="PROSITE" id="PS50003">
    <property type="entry name" value="PH_DOMAIN"/>
    <property type="match status" value="1"/>
</dbReference>
<dbReference type="InterPro" id="IPR001849">
    <property type="entry name" value="PH_domain"/>
</dbReference>
<evidence type="ECO:0000313" key="5">
    <source>
        <dbReference type="Proteomes" id="UP000198341"/>
    </source>
</evidence>
<feature type="domain" description="PH" evidence="3">
    <location>
        <begin position="45"/>
        <end position="169"/>
    </location>
</feature>
<protein>
    <submittedName>
        <fullName evidence="4">Unnamed protein product</fullName>
    </submittedName>
</protein>
<dbReference type="KEGG" id="bpg:Bathy03g05570"/>
<dbReference type="AlphaFoldDB" id="K8ECD5"/>
<feature type="compositionally biased region" description="Basic and acidic residues" evidence="2">
    <location>
        <begin position="1"/>
        <end position="10"/>
    </location>
</feature>
<dbReference type="GeneID" id="19017094"/>
<name>K8ECD5_9CHLO</name>
<feature type="compositionally biased region" description="Low complexity" evidence="2">
    <location>
        <begin position="486"/>
        <end position="499"/>
    </location>
</feature>
<evidence type="ECO:0000259" key="3">
    <source>
        <dbReference type="PROSITE" id="PS50003"/>
    </source>
</evidence>
<keyword evidence="5" id="KW-1185">Reference proteome</keyword>
<evidence type="ECO:0000313" key="4">
    <source>
        <dbReference type="EMBL" id="CCO15667.1"/>
    </source>
</evidence>
<evidence type="ECO:0000256" key="2">
    <source>
        <dbReference type="SAM" id="MobiDB-lite"/>
    </source>
</evidence>
<dbReference type="InterPro" id="IPR011993">
    <property type="entry name" value="PH-like_dom_sf"/>
</dbReference>
<feature type="region of interest" description="Disordered" evidence="2">
    <location>
        <begin position="215"/>
        <end position="240"/>
    </location>
</feature>
<feature type="compositionally biased region" description="Polar residues" evidence="2">
    <location>
        <begin position="511"/>
        <end position="523"/>
    </location>
</feature>